<sequence>MKKIISLLFSSIILILLSSCSREDEIKNEKNALQASASILKNAGNFIEDRSSSFLELKDYPVNIISKENVNGNFYLTTQGTNRNATFEKQNNSDNQKFYLEFPSESNGAISIYTFINGQKYVLTTGINPATNSLIPKIRDNSFRGTFW</sequence>
<dbReference type="PROSITE" id="PS51257">
    <property type="entry name" value="PROKAR_LIPOPROTEIN"/>
    <property type="match status" value="1"/>
</dbReference>
<dbReference type="AlphaFoldDB" id="A0AAE4NXH2"/>
<comment type="caution">
    <text evidence="1">The sequence shown here is derived from an EMBL/GenBank/DDBJ whole genome shotgun (WGS) entry which is preliminary data.</text>
</comment>
<protein>
    <submittedName>
        <fullName evidence="1">Uncharacterized protein</fullName>
    </submittedName>
</protein>
<proteinExistence type="predicted"/>
<organism evidence="1 2">
    <name type="scientific">Elizabethkingia anophelis</name>
    <dbReference type="NCBI Taxonomy" id="1117645"/>
    <lineage>
        <taxon>Bacteria</taxon>
        <taxon>Pseudomonadati</taxon>
        <taxon>Bacteroidota</taxon>
        <taxon>Flavobacteriia</taxon>
        <taxon>Flavobacteriales</taxon>
        <taxon>Weeksellaceae</taxon>
        <taxon>Elizabethkingia</taxon>
    </lineage>
</organism>
<evidence type="ECO:0000313" key="2">
    <source>
        <dbReference type="Proteomes" id="UP001189000"/>
    </source>
</evidence>
<gene>
    <name evidence="1" type="ORF">CMU51_02865</name>
</gene>
<dbReference type="EMBL" id="NWGY01000003">
    <property type="protein sequence ID" value="MDV3662997.1"/>
    <property type="molecule type" value="Genomic_DNA"/>
</dbReference>
<evidence type="ECO:0000313" key="1">
    <source>
        <dbReference type="EMBL" id="MDV3662997.1"/>
    </source>
</evidence>
<reference evidence="1" key="1">
    <citation type="submission" date="2023-02" db="EMBL/GenBank/DDBJ databases">
        <title>Elizabethkingia anophelis draft genomes.</title>
        <authorList>
            <person name="Nicholson A.C."/>
            <person name="Whitney A.M."/>
            <person name="Humrighouse B.W."/>
            <person name="Villarma A."/>
            <person name="Bell M."/>
            <person name="Mcquiston J."/>
        </authorList>
    </citation>
    <scope>NUCLEOTIDE SEQUENCE</scope>
    <source>
        <strain evidence="1">B4955</strain>
    </source>
</reference>
<name>A0AAE4NXH2_9FLAO</name>
<accession>A0AAE4NXH2</accession>
<dbReference type="Proteomes" id="UP001189000">
    <property type="component" value="Unassembled WGS sequence"/>
</dbReference>